<keyword evidence="3" id="KW-1185">Reference proteome</keyword>
<dbReference type="Proteomes" id="UP000294856">
    <property type="component" value="Unassembled WGS sequence"/>
</dbReference>
<dbReference type="PROSITE" id="PS51257">
    <property type="entry name" value="PROKAR_LIPOPROTEIN"/>
    <property type="match status" value="1"/>
</dbReference>
<organism evidence="2 3">
    <name type="scientific">Nocardia alba</name>
    <dbReference type="NCBI Taxonomy" id="225051"/>
    <lineage>
        <taxon>Bacteria</taxon>
        <taxon>Bacillati</taxon>
        <taxon>Actinomycetota</taxon>
        <taxon>Actinomycetes</taxon>
        <taxon>Mycobacteriales</taxon>
        <taxon>Nocardiaceae</taxon>
        <taxon>Nocardia</taxon>
    </lineage>
</organism>
<dbReference type="RefSeq" id="WP_067460150.1">
    <property type="nucleotide sequence ID" value="NZ_SMFR01000007.1"/>
</dbReference>
<feature type="signal peptide" evidence="1">
    <location>
        <begin position="1"/>
        <end position="23"/>
    </location>
</feature>
<gene>
    <name evidence="2" type="ORF">DFR71_6149</name>
</gene>
<keyword evidence="1" id="KW-0732">Signal</keyword>
<accession>A0A4R1FEV2</accession>
<name>A0A4R1FEV2_9NOCA</name>
<sequence length="69" mass="6799">MQRYLAPIAVSVVLVGVTGCGSADSPTTTSAGAAPTPGLGTSFAFTDASNGAKVGVTTFTEVRSHPRSA</sequence>
<reference evidence="2 3" key="1">
    <citation type="submission" date="2019-03" db="EMBL/GenBank/DDBJ databases">
        <title>Genomic Encyclopedia of Type Strains, Phase IV (KMG-IV): sequencing the most valuable type-strain genomes for metagenomic binning, comparative biology and taxonomic classification.</title>
        <authorList>
            <person name="Goeker M."/>
        </authorList>
    </citation>
    <scope>NUCLEOTIDE SEQUENCE [LARGE SCALE GENOMIC DNA]</scope>
    <source>
        <strain evidence="2 3">DSM 44684</strain>
    </source>
</reference>
<protein>
    <submittedName>
        <fullName evidence="2">Uncharacterized protein</fullName>
    </submittedName>
</protein>
<evidence type="ECO:0000313" key="3">
    <source>
        <dbReference type="Proteomes" id="UP000294856"/>
    </source>
</evidence>
<feature type="chain" id="PRO_5020515404" evidence="1">
    <location>
        <begin position="24"/>
        <end position="69"/>
    </location>
</feature>
<evidence type="ECO:0000313" key="2">
    <source>
        <dbReference type="EMBL" id="TCJ90258.1"/>
    </source>
</evidence>
<dbReference type="AlphaFoldDB" id="A0A4R1FEV2"/>
<evidence type="ECO:0000256" key="1">
    <source>
        <dbReference type="SAM" id="SignalP"/>
    </source>
</evidence>
<dbReference type="EMBL" id="SMFR01000007">
    <property type="protein sequence ID" value="TCJ90258.1"/>
    <property type="molecule type" value="Genomic_DNA"/>
</dbReference>
<comment type="caution">
    <text evidence="2">The sequence shown here is derived from an EMBL/GenBank/DDBJ whole genome shotgun (WGS) entry which is preliminary data.</text>
</comment>
<dbReference type="STRING" id="1210063.GCA_001612665_06450"/>
<proteinExistence type="predicted"/>